<evidence type="ECO:0000313" key="2">
    <source>
        <dbReference type="EMBL" id="MDR4174739.1"/>
    </source>
</evidence>
<evidence type="ECO:0000313" key="4">
    <source>
        <dbReference type="Proteomes" id="UP000031876"/>
    </source>
</evidence>
<proteinExistence type="predicted"/>
<dbReference type="KEGG" id="btw:BF38_5953"/>
<evidence type="ECO:0000313" key="3">
    <source>
        <dbReference type="EMBL" id="QKH22619.1"/>
    </source>
</evidence>
<dbReference type="EMBL" id="CP009334">
    <property type="protein sequence ID" value="AJG73853.1"/>
    <property type="molecule type" value="Genomic_DNA"/>
</dbReference>
<accession>A0A0B5NP04</accession>
<dbReference type="Proteomes" id="UP000501107">
    <property type="component" value="Plasmid unnamed3"/>
</dbReference>
<dbReference type="EMBL" id="VKQN01000001">
    <property type="protein sequence ID" value="MDR4174739.1"/>
    <property type="molecule type" value="Genomic_DNA"/>
</dbReference>
<protein>
    <submittedName>
        <fullName evidence="3">Uncharacterized protein</fullName>
    </submittedName>
</protein>
<sequence length="176" mass="20538">MAESKGLFKRVADKLERSLEEQNTWCHCKTPTNHAKITETLGRTVVDIYCLRCYKPIYGLQYNGQIDRSELPKIEKRLLDIREFDTTKEVLHIIHATHDIETMPLCFTANYNPSTHTLATIYDVLLQEERFIHDSVKTYIILEDGMYTYERSETGGKWIKIILNREVKVTARGIVE</sequence>
<geneLocation type="plasmid" evidence="3 5">
    <name>unnamed3</name>
</geneLocation>
<evidence type="ECO:0000313" key="5">
    <source>
        <dbReference type="Proteomes" id="UP000501107"/>
    </source>
</evidence>
<organism evidence="3 5">
    <name type="scientific">Bacillus thuringiensis</name>
    <dbReference type="NCBI Taxonomy" id="1428"/>
    <lineage>
        <taxon>Bacteria</taxon>
        <taxon>Bacillati</taxon>
        <taxon>Bacillota</taxon>
        <taxon>Bacilli</taxon>
        <taxon>Bacillales</taxon>
        <taxon>Bacillaceae</taxon>
        <taxon>Bacillus</taxon>
        <taxon>Bacillus cereus group</taxon>
    </lineage>
</organism>
<gene>
    <name evidence="1" type="ORF">BF38_5953</name>
    <name evidence="2" type="ORF">FO599_01155</name>
    <name evidence="3" type="ORF">FOC89_01125</name>
</gene>
<evidence type="ECO:0000313" key="1">
    <source>
        <dbReference type="EMBL" id="AJG73853.1"/>
    </source>
</evidence>
<name>A0A0B5NP04_BACTU</name>
<dbReference type="Proteomes" id="UP001181533">
    <property type="component" value="Unassembled WGS sequence"/>
</dbReference>
<reference evidence="1 4" key="1">
    <citation type="journal article" date="2015" name="Genome Announc.">
        <title>Complete genome sequences for 35 biothreat assay-relevant bacillus species.</title>
        <authorList>
            <person name="Johnson S.L."/>
            <person name="Daligault H.E."/>
            <person name="Davenport K.W."/>
            <person name="Jaissle J."/>
            <person name="Frey K.G."/>
            <person name="Ladner J.T."/>
            <person name="Broomall S.M."/>
            <person name="Bishop-Lilly K.A."/>
            <person name="Bruce D.C."/>
            <person name="Gibbons H.S."/>
            <person name="Coyne S.R."/>
            <person name="Lo C.C."/>
            <person name="Meincke L."/>
            <person name="Munk A.C."/>
            <person name="Koroleva G.I."/>
            <person name="Rosenzweig C.N."/>
            <person name="Palacios G.F."/>
            <person name="Redden C.L."/>
            <person name="Minogue T.D."/>
            <person name="Chain P.S."/>
        </authorList>
    </citation>
    <scope>NUCLEOTIDE SEQUENCE [LARGE SCALE GENOMIC DNA]</scope>
    <source>
        <strain evidence="1 4">HD1011</strain>
        <plasmid evidence="1 4">2</plasmid>
    </source>
</reference>
<dbReference type="EMBL" id="CP053979">
    <property type="protein sequence ID" value="QKH22619.1"/>
    <property type="molecule type" value="Genomic_DNA"/>
</dbReference>
<keyword evidence="3" id="KW-0614">Plasmid</keyword>
<dbReference type="Proteomes" id="UP000031876">
    <property type="component" value="Plasmid 2"/>
</dbReference>
<dbReference type="AlphaFoldDB" id="A0A0B5NP04"/>
<reference evidence="2" key="2">
    <citation type="submission" date="2019-07" db="EMBL/GenBank/DDBJ databases">
        <title>Phylogenomic Reclassification of ATCC Bacillus Strains and Various Taxa within the Genus Bacillus.</title>
        <authorList>
            <person name="Riojas M.A."/>
            <person name="Frank A.M."/>
            <person name="Fenn S.L."/>
            <person name="King S.P."/>
            <person name="Brower S.M."/>
            <person name="Hazbon M.H."/>
        </authorList>
    </citation>
    <scope>NUCLEOTIDE SEQUENCE</scope>
    <source>
        <strain evidence="2">ATCC 35646</strain>
    </source>
</reference>
<dbReference type="RefSeq" id="WP_000841049.1">
    <property type="nucleotide sequence ID" value="NZ_CP009334.1"/>
</dbReference>
<geneLocation type="plasmid" evidence="1 4">
    <name>2</name>
</geneLocation>
<reference evidence="3 5" key="3">
    <citation type="submission" date="2020-05" db="EMBL/GenBank/DDBJ databases">
        <title>FDA dAtabase for Regulatory Grade micrObial Sequences (FDA-ARGOS): Supporting development and validation of Infectious Disease Dx tests.</title>
        <authorList>
            <person name="Nelson B."/>
            <person name="Plummer A."/>
            <person name="Tallon L."/>
            <person name="Sadzewicz L."/>
            <person name="Zhao X."/>
            <person name="Vavikolanu K."/>
            <person name="Mehta A."/>
            <person name="Aluvathingal J."/>
            <person name="Nadendla S."/>
            <person name="Myers T."/>
            <person name="Yan Y."/>
            <person name="Sichtig H."/>
        </authorList>
    </citation>
    <scope>NUCLEOTIDE SEQUENCE [LARGE SCALE GENOMIC DNA]</scope>
    <source>
        <strain evidence="3 5">FDAARGOS_795</strain>
        <plasmid evidence="3 5">unnamed3</plasmid>
    </source>
</reference>